<dbReference type="InterPro" id="IPR003594">
    <property type="entry name" value="HATPase_dom"/>
</dbReference>
<dbReference type="InterPro" id="IPR039028">
    <property type="entry name" value="BCKD/PDK"/>
</dbReference>
<evidence type="ECO:0000256" key="6">
    <source>
        <dbReference type="ARBA" id="ARBA00022840"/>
    </source>
</evidence>
<dbReference type="InterPro" id="IPR018955">
    <property type="entry name" value="BCDHK/PDK_N"/>
</dbReference>
<reference evidence="12 14" key="2">
    <citation type="journal article" date="2013" name="Nature">
        <title>Insights into bilaterian evolution from three spiralian genomes.</title>
        <authorList>
            <person name="Simakov O."/>
            <person name="Marletaz F."/>
            <person name="Cho S.J."/>
            <person name="Edsinger-Gonzales E."/>
            <person name="Havlak P."/>
            <person name="Hellsten U."/>
            <person name="Kuo D.H."/>
            <person name="Larsson T."/>
            <person name="Lv J."/>
            <person name="Arendt D."/>
            <person name="Savage R."/>
            <person name="Osoegawa K."/>
            <person name="de Jong P."/>
            <person name="Grimwood J."/>
            <person name="Chapman J.A."/>
            <person name="Shapiro H."/>
            <person name="Aerts A."/>
            <person name="Otillar R.P."/>
            <person name="Terry A.Y."/>
            <person name="Boore J.L."/>
            <person name="Grigoriev I.V."/>
            <person name="Lindberg D.R."/>
            <person name="Seaver E.C."/>
            <person name="Weisblat D.A."/>
            <person name="Putnam N.H."/>
            <person name="Rokhsar D.S."/>
        </authorList>
    </citation>
    <scope>NUCLEOTIDE SEQUENCE</scope>
</reference>
<reference evidence="14" key="1">
    <citation type="submission" date="2012-12" db="EMBL/GenBank/DDBJ databases">
        <authorList>
            <person name="Hellsten U."/>
            <person name="Grimwood J."/>
            <person name="Chapman J.A."/>
            <person name="Shapiro H."/>
            <person name="Aerts A."/>
            <person name="Otillar R.P."/>
            <person name="Terry A.Y."/>
            <person name="Boore J.L."/>
            <person name="Simakov O."/>
            <person name="Marletaz F."/>
            <person name="Cho S.-J."/>
            <person name="Edsinger-Gonzales E."/>
            <person name="Havlak P."/>
            <person name="Kuo D.-H."/>
            <person name="Larsson T."/>
            <person name="Lv J."/>
            <person name="Arendt D."/>
            <person name="Savage R."/>
            <person name="Osoegawa K."/>
            <person name="de Jong P."/>
            <person name="Lindberg D.R."/>
            <person name="Seaver E.C."/>
            <person name="Weisblat D.A."/>
            <person name="Putnam N.H."/>
            <person name="Grigoriev I.V."/>
            <person name="Rokhsar D.S."/>
        </authorList>
    </citation>
    <scope>NUCLEOTIDE SEQUENCE</scope>
</reference>
<comment type="similarity">
    <text evidence="1 8">Belongs to the PDK/BCKDK protein kinase family.</text>
</comment>
<keyword evidence="4 8" id="KW-0547">Nucleotide-binding</keyword>
<evidence type="ECO:0000256" key="7">
    <source>
        <dbReference type="ARBA" id="ARBA00023128"/>
    </source>
</evidence>
<dbReference type="GO" id="GO:0005759">
    <property type="term" value="C:mitochondrial matrix"/>
    <property type="evidence" value="ECO:0007669"/>
    <property type="project" value="UniProtKB-SubCell"/>
</dbReference>
<keyword evidence="3 8" id="KW-0808">Transferase</keyword>
<dbReference type="GeneID" id="20212800"/>
<comment type="subcellular location">
    <subcellularLocation>
        <location evidence="8">Mitochondrion matrix</location>
    </subcellularLocation>
</comment>
<dbReference type="GO" id="GO:0004740">
    <property type="term" value="F:pyruvate dehydrogenase (acetyl-transferring) kinase activity"/>
    <property type="evidence" value="ECO:0000318"/>
    <property type="project" value="GO_Central"/>
</dbReference>
<dbReference type="Pfam" id="PF10436">
    <property type="entry name" value="BCDHK_Adom3"/>
    <property type="match status" value="1"/>
</dbReference>
<dbReference type="AlphaFoldDB" id="T1FVF4"/>
<evidence type="ECO:0000256" key="5">
    <source>
        <dbReference type="ARBA" id="ARBA00022777"/>
    </source>
</evidence>
<dbReference type="InterPro" id="IPR036890">
    <property type="entry name" value="HATPase_C_sf"/>
</dbReference>
<dbReference type="PANTHER" id="PTHR11947:SF20">
    <property type="entry name" value="[3-METHYL-2-OXOBUTANOATE DEHYDROGENASE [LIPOAMIDE]] KINASE, MITOCHONDRIAL"/>
    <property type="match status" value="1"/>
</dbReference>
<organism evidence="13 14">
    <name type="scientific">Helobdella robusta</name>
    <name type="common">Californian leech</name>
    <dbReference type="NCBI Taxonomy" id="6412"/>
    <lineage>
        <taxon>Eukaryota</taxon>
        <taxon>Metazoa</taxon>
        <taxon>Spiralia</taxon>
        <taxon>Lophotrochozoa</taxon>
        <taxon>Annelida</taxon>
        <taxon>Clitellata</taxon>
        <taxon>Hirudinea</taxon>
        <taxon>Rhynchobdellida</taxon>
        <taxon>Glossiphoniidae</taxon>
        <taxon>Helobdella</taxon>
    </lineage>
</organism>
<feature type="domain" description="Histidine kinase/HSP90-like ATPase" evidence="10">
    <location>
        <begin position="297"/>
        <end position="416"/>
    </location>
</feature>
<dbReference type="GO" id="GO:0005739">
    <property type="term" value="C:mitochondrion"/>
    <property type="evidence" value="ECO:0000318"/>
    <property type="project" value="GO_Central"/>
</dbReference>
<evidence type="ECO:0000313" key="12">
    <source>
        <dbReference type="EMBL" id="ESN93999.1"/>
    </source>
</evidence>
<evidence type="ECO:0000256" key="9">
    <source>
        <dbReference type="SAM" id="MobiDB-lite"/>
    </source>
</evidence>
<accession>T1FVF4</accession>
<dbReference type="Proteomes" id="UP000015101">
    <property type="component" value="Unassembled WGS sequence"/>
</dbReference>
<proteinExistence type="inferred from homology"/>
<evidence type="ECO:0000256" key="3">
    <source>
        <dbReference type="ARBA" id="ARBA00022679"/>
    </source>
</evidence>
<keyword evidence="6 8" id="KW-0067">ATP-binding</keyword>
<dbReference type="InterPro" id="IPR036784">
    <property type="entry name" value="AK/P_DHK_N_sf"/>
</dbReference>
<evidence type="ECO:0000256" key="1">
    <source>
        <dbReference type="ARBA" id="ARBA00006155"/>
    </source>
</evidence>
<dbReference type="EMBL" id="AMQM01007186">
    <property type="status" value="NOT_ANNOTATED_CDS"/>
    <property type="molecule type" value="Genomic_DNA"/>
</dbReference>
<dbReference type="Pfam" id="PF02518">
    <property type="entry name" value="HATPase_c"/>
    <property type="match status" value="1"/>
</dbReference>
<evidence type="ECO:0000313" key="13">
    <source>
        <dbReference type="EnsemblMetazoa" id="HelroP193864"/>
    </source>
</evidence>
<dbReference type="SUPFAM" id="SSF55874">
    <property type="entry name" value="ATPase domain of HSP90 chaperone/DNA topoisomerase II/histidine kinase"/>
    <property type="match status" value="1"/>
</dbReference>
<dbReference type="OrthoDB" id="3264224at2759"/>
<feature type="region of interest" description="Disordered" evidence="9">
    <location>
        <begin position="49"/>
        <end position="76"/>
    </location>
</feature>
<keyword evidence="5 8" id="KW-0418">Kinase</keyword>
<dbReference type="HOGENOM" id="CLU_023861_4_1_1"/>
<dbReference type="InParanoid" id="T1FVF4"/>
<protein>
    <recommendedName>
        <fullName evidence="8">Protein-serine/threonine kinase</fullName>
        <ecNumber evidence="8">2.7.11.-</ecNumber>
    </recommendedName>
</protein>
<evidence type="ECO:0000256" key="8">
    <source>
        <dbReference type="RuleBase" id="RU366032"/>
    </source>
</evidence>
<evidence type="ECO:0000256" key="2">
    <source>
        <dbReference type="ARBA" id="ARBA00022553"/>
    </source>
</evidence>
<dbReference type="eggNOG" id="KOG0787">
    <property type="taxonomic scope" value="Eukaryota"/>
</dbReference>
<dbReference type="STRING" id="6412.T1FVF4"/>
<dbReference type="KEGG" id="hro:HELRODRAFT_193864"/>
<dbReference type="EMBL" id="KB097579">
    <property type="protein sequence ID" value="ESN93999.1"/>
    <property type="molecule type" value="Genomic_DNA"/>
</dbReference>
<keyword evidence="7 8" id="KW-0496">Mitochondrion</keyword>
<dbReference type="CTD" id="20212800"/>
<dbReference type="GO" id="GO:0005524">
    <property type="term" value="F:ATP binding"/>
    <property type="evidence" value="ECO:0007669"/>
    <property type="project" value="UniProtKB-UniRule"/>
</dbReference>
<dbReference type="Gene3D" id="3.30.565.10">
    <property type="entry name" value="Histidine kinase-like ATPase, C-terminal domain"/>
    <property type="match status" value="1"/>
</dbReference>
<dbReference type="SUPFAM" id="SSF69012">
    <property type="entry name" value="alpha-ketoacid dehydrogenase kinase, N-terminal domain"/>
    <property type="match status" value="1"/>
</dbReference>
<dbReference type="Gene3D" id="1.20.140.20">
    <property type="entry name" value="Alpha-ketoacid/pyruvate dehydrogenase kinase, N-terminal domain"/>
    <property type="match status" value="1"/>
</dbReference>
<dbReference type="RefSeq" id="XP_009027969.1">
    <property type="nucleotide sequence ID" value="XM_009029721.1"/>
</dbReference>
<evidence type="ECO:0000256" key="4">
    <source>
        <dbReference type="ARBA" id="ARBA00022741"/>
    </source>
</evidence>
<dbReference type="GO" id="GO:0010510">
    <property type="term" value="P:regulation of pyruvate decarboxylation to acetyl-CoA"/>
    <property type="evidence" value="ECO:0000318"/>
    <property type="project" value="GO_Central"/>
</dbReference>
<reference evidence="13" key="3">
    <citation type="submission" date="2015-06" db="UniProtKB">
        <authorList>
            <consortium name="EnsemblMetazoa"/>
        </authorList>
    </citation>
    <scope>IDENTIFICATION</scope>
</reference>
<dbReference type="GO" id="GO:0010906">
    <property type="term" value="P:regulation of glucose metabolic process"/>
    <property type="evidence" value="ECO:0000318"/>
    <property type="project" value="GO_Central"/>
</dbReference>
<dbReference type="EC" id="2.7.11.-" evidence="8"/>
<dbReference type="EnsemblMetazoa" id="HelroT193864">
    <property type="protein sequence ID" value="HelroP193864"/>
    <property type="gene ID" value="HelroG193864"/>
</dbReference>
<keyword evidence="2" id="KW-0597">Phosphoprotein</keyword>
<keyword evidence="14" id="KW-1185">Reference proteome</keyword>
<evidence type="ECO:0000313" key="14">
    <source>
        <dbReference type="Proteomes" id="UP000015101"/>
    </source>
</evidence>
<name>T1FVF4_HELRO</name>
<dbReference type="PANTHER" id="PTHR11947">
    <property type="entry name" value="PYRUVATE DEHYDROGENASE KINASE"/>
    <property type="match status" value="1"/>
</dbReference>
<evidence type="ECO:0000259" key="10">
    <source>
        <dbReference type="Pfam" id="PF02518"/>
    </source>
</evidence>
<sequence length="523" mass="59365">MLKVASKLSVVSCSRSSNSASVLIVDSAGPCNKALSDVIEVLQGRWLSSSSGGPTQLKDKTNINNHRQQQAHETRPPDRSITYYYLQADIDSAAEKPQKPISLFKLLKSSFNKDHLIKNARFLQQELPIRVAKRVVAFHMLPFIVASNPSLLRCQELYTSSFQLLKSCEPVTNTSTEEQFSETIQEMLDYHKEVVSLLSQGFKEAGKYIEDKKLIATFLDDMMKSRLGMRLLCDHHLQIPIERVSYVGSIEMKFCVRALVERKARETKLQCERKYGSSPDVEVKGHMDATFMYISPPLDYVLNELLKNAMRAVMESKSRSSIKSLPPVIVTIVNNDTDFCIRISDRGDGIRHDIVDRIWQYGFTSVNHQLHERHDGGAFDIMSENRTAGIIYGFGLPVCRAFIEHLGGSLKLITMQGIVSEVPFPRCSTALLNEFFKRMVFEIRSVKFASGDGGVETCREKSQKSKRRFSTNCQQVIRNDYVLNYKYMQHDVVLLKCEFQSLLCETISPITAVRKVKKFAVSR</sequence>
<gene>
    <name evidence="13" type="primary">20212800</name>
    <name evidence="12" type="ORF">HELRODRAFT_193864</name>
</gene>
<evidence type="ECO:0000259" key="11">
    <source>
        <dbReference type="Pfam" id="PF10436"/>
    </source>
</evidence>
<feature type="domain" description="Branched-chain alpha-ketoacid dehydrogenase kinase/Pyruvate dehydrogenase kinase N-terminal" evidence="11">
    <location>
        <begin position="100"/>
        <end position="250"/>
    </location>
</feature>